<reference evidence="2" key="1">
    <citation type="submission" date="2018-05" db="EMBL/GenBank/DDBJ databases">
        <authorList>
            <person name="Lanie J.A."/>
            <person name="Ng W.-L."/>
            <person name="Kazmierczak K.M."/>
            <person name="Andrzejewski T.M."/>
            <person name="Davidsen T.M."/>
            <person name="Wayne K.J."/>
            <person name="Tettelin H."/>
            <person name="Glass J.I."/>
            <person name="Rusch D."/>
            <person name="Podicherti R."/>
            <person name="Tsui H.-C.T."/>
            <person name="Winkler M.E."/>
        </authorList>
    </citation>
    <scope>NUCLEOTIDE SEQUENCE</scope>
</reference>
<dbReference type="EMBL" id="UINC01119541">
    <property type="protein sequence ID" value="SVC93431.1"/>
    <property type="molecule type" value="Genomic_DNA"/>
</dbReference>
<dbReference type="Pfam" id="PF01467">
    <property type="entry name" value="CTP_transf_like"/>
    <property type="match status" value="1"/>
</dbReference>
<feature type="domain" description="Cytidyltransferase-like" evidence="1">
    <location>
        <begin position="8"/>
        <end position="109"/>
    </location>
</feature>
<dbReference type="SUPFAM" id="SSF52374">
    <property type="entry name" value="Nucleotidylyl transferase"/>
    <property type="match status" value="1"/>
</dbReference>
<accession>A0A382RA47</accession>
<dbReference type="InterPro" id="IPR014729">
    <property type="entry name" value="Rossmann-like_a/b/a_fold"/>
</dbReference>
<evidence type="ECO:0000259" key="1">
    <source>
        <dbReference type="Pfam" id="PF01467"/>
    </source>
</evidence>
<dbReference type="InterPro" id="IPR004821">
    <property type="entry name" value="Cyt_trans-like"/>
</dbReference>
<organism evidence="2">
    <name type="scientific">marine metagenome</name>
    <dbReference type="NCBI Taxonomy" id="408172"/>
    <lineage>
        <taxon>unclassified sequences</taxon>
        <taxon>metagenomes</taxon>
        <taxon>ecological metagenomes</taxon>
    </lineage>
</organism>
<feature type="non-terminal residue" evidence="2">
    <location>
        <position position="154"/>
    </location>
</feature>
<gene>
    <name evidence="2" type="ORF">METZ01_LOCUS346285</name>
</gene>
<dbReference type="AlphaFoldDB" id="A0A382RA47"/>
<sequence>MKTAVFSFGRFNPPTVGHEKLIKKVESVASNNDADFYIYPSWSQSPDKDPLPHKVKFGHMKKAFPKYVKNIISNPKCKSAIHVLTKLYDAGYDKVMMVVGSDRISEFDRLLNKYNGKKAVHGFYEFSDGVEIVSAGERDPDAQGVEGMSASKMR</sequence>
<protein>
    <recommendedName>
        <fullName evidence="1">Cytidyltransferase-like domain-containing protein</fullName>
    </recommendedName>
</protein>
<name>A0A382RA47_9ZZZZ</name>
<evidence type="ECO:0000313" key="2">
    <source>
        <dbReference type="EMBL" id="SVC93431.1"/>
    </source>
</evidence>
<proteinExistence type="predicted"/>
<dbReference type="GO" id="GO:0003824">
    <property type="term" value="F:catalytic activity"/>
    <property type="evidence" value="ECO:0007669"/>
    <property type="project" value="InterPro"/>
</dbReference>
<dbReference type="Gene3D" id="3.40.50.620">
    <property type="entry name" value="HUPs"/>
    <property type="match status" value="1"/>
</dbReference>